<evidence type="ECO:0000256" key="1">
    <source>
        <dbReference type="SAM" id="SignalP"/>
    </source>
</evidence>
<proteinExistence type="predicted"/>
<dbReference type="Proteomes" id="UP000220914">
    <property type="component" value="Unassembled WGS sequence"/>
</dbReference>
<dbReference type="Proteomes" id="UP000465302">
    <property type="component" value="Unassembled WGS sequence"/>
</dbReference>
<reference evidence="3 4" key="1">
    <citation type="submission" date="2017-10" db="EMBL/GenBank/DDBJ databases">
        <title>The new phylogeny of genus Mycobacterium.</title>
        <authorList>
            <person name="Tortoli E."/>
            <person name="Trovato A."/>
            <person name="Cirillo D.M."/>
        </authorList>
    </citation>
    <scope>NUCLEOTIDE SEQUENCE [LARGE SCALE GENOMIC DNA]</scope>
    <source>
        <strain evidence="3 4">CCUG37673</strain>
    </source>
</reference>
<gene>
    <name evidence="3" type="ORF">CQY20_00390</name>
    <name evidence="2" type="ORF">MAGR_59700</name>
</gene>
<feature type="chain" id="PRO_5038224028" evidence="1">
    <location>
        <begin position="18"/>
        <end position="84"/>
    </location>
</feature>
<protein>
    <submittedName>
        <fullName evidence="3">Uncharacterized protein</fullName>
    </submittedName>
</protein>
<accession>A0A2A7NH97</accession>
<dbReference type="EMBL" id="BLKS01000001">
    <property type="protein sequence ID" value="GFG54529.1"/>
    <property type="molecule type" value="Genomic_DNA"/>
</dbReference>
<sequence length="84" mass="9683">MTTALTFLILVAPFAVAASLSWAAHRSDSLRVRFDQFRWSAPMVGRLFEDDRDGFRVAHDVDAIRTRFEKQPFWPDSGARGERR</sequence>
<evidence type="ECO:0000313" key="3">
    <source>
        <dbReference type="EMBL" id="PEG43087.1"/>
    </source>
</evidence>
<evidence type="ECO:0000313" key="5">
    <source>
        <dbReference type="Proteomes" id="UP000465302"/>
    </source>
</evidence>
<keyword evidence="4" id="KW-1185">Reference proteome</keyword>
<dbReference type="OrthoDB" id="4480650at2"/>
<reference evidence="2" key="3">
    <citation type="submission" date="2020-02" db="EMBL/GenBank/DDBJ databases">
        <authorList>
            <person name="Matsumoto Y."/>
            <person name="Motooka D."/>
            <person name="Nakamura S."/>
        </authorList>
    </citation>
    <scope>NUCLEOTIDE SEQUENCE</scope>
    <source>
        <strain evidence="2">JCM 6377</strain>
    </source>
</reference>
<name>A0A2A7NH97_MYCAG</name>
<organism evidence="3 4">
    <name type="scientific">Mycolicibacterium agri</name>
    <name type="common">Mycobacterium agri</name>
    <dbReference type="NCBI Taxonomy" id="36811"/>
    <lineage>
        <taxon>Bacteria</taxon>
        <taxon>Bacillati</taxon>
        <taxon>Actinomycetota</taxon>
        <taxon>Actinomycetes</taxon>
        <taxon>Mycobacteriales</taxon>
        <taxon>Mycobacteriaceae</taxon>
        <taxon>Mycolicibacterium</taxon>
    </lineage>
</organism>
<reference evidence="2 5" key="2">
    <citation type="journal article" date="2019" name="Emerg. Microbes Infect.">
        <title>Comprehensive subspecies identification of 175 nontuberculous mycobacteria species based on 7547 genomic profiles.</title>
        <authorList>
            <person name="Matsumoto Y."/>
            <person name="Kinjo T."/>
            <person name="Motooka D."/>
            <person name="Nabeya D."/>
            <person name="Jung N."/>
            <person name="Uechi K."/>
            <person name="Horii T."/>
            <person name="Iida T."/>
            <person name="Fujita J."/>
            <person name="Nakamura S."/>
        </authorList>
    </citation>
    <scope>NUCLEOTIDE SEQUENCE [LARGE SCALE GENOMIC DNA]</scope>
    <source>
        <strain evidence="2 5">JCM 6377</strain>
    </source>
</reference>
<evidence type="ECO:0000313" key="4">
    <source>
        <dbReference type="Proteomes" id="UP000220914"/>
    </source>
</evidence>
<dbReference type="AlphaFoldDB" id="A0A2A7NH97"/>
<evidence type="ECO:0000313" key="2">
    <source>
        <dbReference type="EMBL" id="GFG54529.1"/>
    </source>
</evidence>
<dbReference type="EMBL" id="PDCP01000001">
    <property type="protein sequence ID" value="PEG43087.1"/>
    <property type="molecule type" value="Genomic_DNA"/>
</dbReference>
<dbReference type="RefSeq" id="WP_097937661.1">
    <property type="nucleotide sequence ID" value="NZ_BLKS01000001.1"/>
</dbReference>
<feature type="signal peptide" evidence="1">
    <location>
        <begin position="1"/>
        <end position="17"/>
    </location>
</feature>
<comment type="caution">
    <text evidence="3">The sequence shown here is derived from an EMBL/GenBank/DDBJ whole genome shotgun (WGS) entry which is preliminary data.</text>
</comment>
<keyword evidence="1" id="KW-0732">Signal</keyword>